<gene>
    <name evidence="2" type="ORF">Aau02nite_00410</name>
</gene>
<evidence type="ECO:0000313" key="3">
    <source>
        <dbReference type="Proteomes" id="UP000681340"/>
    </source>
</evidence>
<dbReference type="InterPro" id="IPR046052">
    <property type="entry name" value="DUF6010"/>
</dbReference>
<accession>A0A919S2N0</accession>
<reference evidence="2" key="1">
    <citation type="submission" date="2021-03" db="EMBL/GenBank/DDBJ databases">
        <title>Whole genome shotgun sequence of Actinoplanes auranticolor NBRC 12245.</title>
        <authorList>
            <person name="Komaki H."/>
            <person name="Tamura T."/>
        </authorList>
    </citation>
    <scope>NUCLEOTIDE SEQUENCE</scope>
    <source>
        <strain evidence="2">NBRC 12245</strain>
    </source>
</reference>
<sequence>MLLPWHMLRYIMPVVVALVWAGIFSFVPEPHRRRINAVLIGGAGAAYISGGSFGLGELAFTAVVSAVAYLGLRSWTFIGVGWLLHTGWDILHHRRGAPLIPSLPDSSFGCAICDPVIALWCFTGGRSPRELLQWWRGWRRAEGVPGLAPDIG</sequence>
<organism evidence="2 3">
    <name type="scientific">Actinoplanes auranticolor</name>
    <dbReference type="NCBI Taxonomy" id="47988"/>
    <lineage>
        <taxon>Bacteria</taxon>
        <taxon>Bacillati</taxon>
        <taxon>Actinomycetota</taxon>
        <taxon>Actinomycetes</taxon>
        <taxon>Micromonosporales</taxon>
        <taxon>Micromonosporaceae</taxon>
        <taxon>Actinoplanes</taxon>
    </lineage>
</organism>
<proteinExistence type="predicted"/>
<feature type="transmembrane region" description="Helical" evidence="1">
    <location>
        <begin position="6"/>
        <end position="27"/>
    </location>
</feature>
<dbReference type="AlphaFoldDB" id="A0A919S2N0"/>
<keyword evidence="3" id="KW-1185">Reference proteome</keyword>
<keyword evidence="1" id="KW-0812">Transmembrane</keyword>
<dbReference type="Proteomes" id="UP000681340">
    <property type="component" value="Unassembled WGS sequence"/>
</dbReference>
<dbReference type="EMBL" id="BOQL01000001">
    <property type="protein sequence ID" value="GIM62880.1"/>
    <property type="molecule type" value="Genomic_DNA"/>
</dbReference>
<feature type="transmembrane region" description="Helical" evidence="1">
    <location>
        <begin position="59"/>
        <end position="84"/>
    </location>
</feature>
<evidence type="ECO:0000313" key="2">
    <source>
        <dbReference type="EMBL" id="GIM62880.1"/>
    </source>
</evidence>
<keyword evidence="1" id="KW-1133">Transmembrane helix</keyword>
<comment type="caution">
    <text evidence="2">The sequence shown here is derived from an EMBL/GenBank/DDBJ whole genome shotgun (WGS) entry which is preliminary data.</text>
</comment>
<evidence type="ECO:0000256" key="1">
    <source>
        <dbReference type="SAM" id="Phobius"/>
    </source>
</evidence>
<protein>
    <submittedName>
        <fullName evidence="2">Uncharacterized protein</fullName>
    </submittedName>
</protein>
<dbReference type="Pfam" id="PF19473">
    <property type="entry name" value="DUF6010"/>
    <property type="match status" value="1"/>
</dbReference>
<keyword evidence="1" id="KW-0472">Membrane</keyword>
<name>A0A919S2N0_9ACTN</name>
<feature type="transmembrane region" description="Helical" evidence="1">
    <location>
        <begin position="34"/>
        <end position="53"/>
    </location>
</feature>